<keyword evidence="14" id="KW-0175">Coiled coil</keyword>
<organism evidence="18 19">
    <name type="scientific">Savagea serpentis</name>
    <dbReference type="NCBI Taxonomy" id="2785297"/>
    <lineage>
        <taxon>Bacteria</taxon>
        <taxon>Bacillati</taxon>
        <taxon>Bacillota</taxon>
        <taxon>Bacilli</taxon>
        <taxon>Bacillales</taxon>
        <taxon>Caryophanaceae</taxon>
        <taxon>Savagea</taxon>
    </lineage>
</organism>
<reference evidence="18" key="1">
    <citation type="submission" date="2020-11" db="EMBL/GenBank/DDBJ databases">
        <title>Multidrug resistant novel bacterium Savagea serpentis sp. nov., isolated from the scats of a vine snake (Ahaetulla nasuta).</title>
        <authorList>
            <person name="Venkata Ramana V."/>
            <person name="Vikas Patil S."/>
            <person name="Yogita Lugani V."/>
        </authorList>
    </citation>
    <scope>NUCLEOTIDE SEQUENCE</scope>
    <source>
        <strain evidence="18">SN6</strain>
    </source>
</reference>
<dbReference type="InterPro" id="IPR003660">
    <property type="entry name" value="HAMP_dom"/>
</dbReference>
<keyword evidence="19" id="KW-1185">Reference proteome</keyword>
<dbReference type="InterPro" id="IPR005467">
    <property type="entry name" value="His_kinase_dom"/>
</dbReference>
<evidence type="ECO:0000256" key="4">
    <source>
        <dbReference type="ARBA" id="ARBA00022475"/>
    </source>
</evidence>
<dbReference type="CDD" id="cd00082">
    <property type="entry name" value="HisKA"/>
    <property type="match status" value="1"/>
</dbReference>
<keyword evidence="7 15" id="KW-0812">Transmembrane</keyword>
<protein>
    <recommendedName>
        <fullName evidence="3">histidine kinase</fullName>
        <ecNumber evidence="3">2.7.13.3</ecNumber>
    </recommendedName>
</protein>
<name>A0A8J7KAU0_9BACL</name>
<dbReference type="PRINTS" id="PR00344">
    <property type="entry name" value="BCTRLSENSOR"/>
</dbReference>
<evidence type="ECO:0000259" key="16">
    <source>
        <dbReference type="PROSITE" id="PS50109"/>
    </source>
</evidence>
<dbReference type="RefSeq" id="WP_194561302.1">
    <property type="nucleotide sequence ID" value="NZ_JADKPV010000001.1"/>
</dbReference>
<comment type="catalytic activity">
    <reaction evidence="1">
        <text>ATP + protein L-histidine = ADP + protein N-phospho-L-histidine.</text>
        <dbReference type="EC" id="2.7.13.3"/>
    </reaction>
</comment>
<dbReference type="Proteomes" id="UP000622653">
    <property type="component" value="Unassembled WGS sequence"/>
</dbReference>
<dbReference type="PANTHER" id="PTHR45528:SF1">
    <property type="entry name" value="SENSOR HISTIDINE KINASE CPXA"/>
    <property type="match status" value="1"/>
</dbReference>
<dbReference type="InterPro" id="IPR003594">
    <property type="entry name" value="HATPase_dom"/>
</dbReference>
<keyword evidence="12" id="KW-0902">Two-component regulatory system</keyword>
<evidence type="ECO:0000256" key="15">
    <source>
        <dbReference type="SAM" id="Phobius"/>
    </source>
</evidence>
<feature type="transmembrane region" description="Helical" evidence="15">
    <location>
        <begin position="20"/>
        <end position="38"/>
    </location>
</feature>
<proteinExistence type="predicted"/>
<dbReference type="InterPro" id="IPR036890">
    <property type="entry name" value="HATPase_C_sf"/>
</dbReference>
<dbReference type="SUPFAM" id="SSF55874">
    <property type="entry name" value="ATPase domain of HSP90 chaperone/DNA topoisomerase II/histidine kinase"/>
    <property type="match status" value="1"/>
</dbReference>
<dbReference type="Gene3D" id="1.10.287.130">
    <property type="match status" value="1"/>
</dbReference>
<feature type="coiled-coil region" evidence="14">
    <location>
        <begin position="121"/>
        <end position="148"/>
    </location>
</feature>
<feature type="domain" description="HAMP" evidence="17">
    <location>
        <begin position="87"/>
        <end position="140"/>
    </location>
</feature>
<sequence>MSKRKALSVLSGSFLWRLTFVNIAVMAVALTVSSYTIYNTACMLVEHLGPSEAHRNEFFNATLFQYLFIITSIGIIISSLLQMHFTRRIAGPINDLIEAMEMVKRGLYPAKLQPKRENDEIGQLLLQFNALMEQLESNEQERKKLTTDLSHEIRTPLTNIAGYLKAMESGVIEGDVAIYRSLIEETERVTKMVEQLDDLTAIDHLSNDTMTRERLDIQQEVEKMYTLFQVSLTKNDIALHIDVEPMELYTLKEGLHHILTNLVDNAIQYYDGVGPITITGKRVDTQYVLAVSGPGPVIKEEHRAQLFNRFYRVDASRNDETGGRGLGLAIAKEMSRKMGGDLQYVPTEPTNTFELRIPIETK</sequence>
<feature type="transmembrane region" description="Helical" evidence="15">
    <location>
        <begin position="58"/>
        <end position="81"/>
    </location>
</feature>
<evidence type="ECO:0000313" key="18">
    <source>
        <dbReference type="EMBL" id="MBF4499822.1"/>
    </source>
</evidence>
<dbReference type="GO" id="GO:0005524">
    <property type="term" value="F:ATP binding"/>
    <property type="evidence" value="ECO:0007669"/>
    <property type="project" value="UniProtKB-KW"/>
</dbReference>
<evidence type="ECO:0000256" key="13">
    <source>
        <dbReference type="ARBA" id="ARBA00023136"/>
    </source>
</evidence>
<evidence type="ECO:0000256" key="11">
    <source>
        <dbReference type="ARBA" id="ARBA00022989"/>
    </source>
</evidence>
<evidence type="ECO:0000259" key="17">
    <source>
        <dbReference type="PROSITE" id="PS50885"/>
    </source>
</evidence>
<dbReference type="EC" id="2.7.13.3" evidence="3"/>
<comment type="subcellular location">
    <subcellularLocation>
        <location evidence="2">Cell membrane</location>
        <topology evidence="2">Multi-pass membrane protein</topology>
    </subcellularLocation>
</comment>
<evidence type="ECO:0000256" key="14">
    <source>
        <dbReference type="SAM" id="Coils"/>
    </source>
</evidence>
<accession>A0A8J7KAU0</accession>
<dbReference type="CDD" id="cd06225">
    <property type="entry name" value="HAMP"/>
    <property type="match status" value="1"/>
</dbReference>
<dbReference type="InterPro" id="IPR036097">
    <property type="entry name" value="HisK_dim/P_sf"/>
</dbReference>
<dbReference type="Pfam" id="PF02518">
    <property type="entry name" value="HATPase_c"/>
    <property type="match status" value="1"/>
</dbReference>
<dbReference type="InterPro" id="IPR050398">
    <property type="entry name" value="HssS/ArlS-like"/>
</dbReference>
<dbReference type="SMART" id="SM00304">
    <property type="entry name" value="HAMP"/>
    <property type="match status" value="1"/>
</dbReference>
<keyword evidence="5" id="KW-0597">Phosphoprotein</keyword>
<keyword evidence="11 15" id="KW-1133">Transmembrane helix</keyword>
<evidence type="ECO:0000256" key="8">
    <source>
        <dbReference type="ARBA" id="ARBA00022741"/>
    </source>
</evidence>
<dbReference type="InterPro" id="IPR004358">
    <property type="entry name" value="Sig_transdc_His_kin-like_C"/>
</dbReference>
<dbReference type="Gene3D" id="3.30.565.10">
    <property type="entry name" value="Histidine kinase-like ATPase, C-terminal domain"/>
    <property type="match status" value="1"/>
</dbReference>
<keyword evidence="10" id="KW-0067">ATP-binding</keyword>
<dbReference type="Gene3D" id="6.10.340.10">
    <property type="match status" value="1"/>
</dbReference>
<dbReference type="PANTHER" id="PTHR45528">
    <property type="entry name" value="SENSOR HISTIDINE KINASE CPXA"/>
    <property type="match status" value="1"/>
</dbReference>
<keyword evidence="9 18" id="KW-0418">Kinase</keyword>
<dbReference type="AlphaFoldDB" id="A0A8J7KAU0"/>
<evidence type="ECO:0000313" key="19">
    <source>
        <dbReference type="Proteomes" id="UP000622653"/>
    </source>
</evidence>
<dbReference type="Pfam" id="PF00672">
    <property type="entry name" value="HAMP"/>
    <property type="match status" value="1"/>
</dbReference>
<evidence type="ECO:0000256" key="2">
    <source>
        <dbReference type="ARBA" id="ARBA00004651"/>
    </source>
</evidence>
<dbReference type="GO" id="GO:0005886">
    <property type="term" value="C:plasma membrane"/>
    <property type="evidence" value="ECO:0007669"/>
    <property type="project" value="UniProtKB-SubCell"/>
</dbReference>
<evidence type="ECO:0000256" key="10">
    <source>
        <dbReference type="ARBA" id="ARBA00022840"/>
    </source>
</evidence>
<dbReference type="GO" id="GO:0000155">
    <property type="term" value="F:phosphorelay sensor kinase activity"/>
    <property type="evidence" value="ECO:0007669"/>
    <property type="project" value="InterPro"/>
</dbReference>
<dbReference type="SMART" id="SM00387">
    <property type="entry name" value="HATPase_c"/>
    <property type="match status" value="1"/>
</dbReference>
<evidence type="ECO:0000256" key="3">
    <source>
        <dbReference type="ARBA" id="ARBA00012438"/>
    </source>
</evidence>
<keyword evidence="6" id="KW-0808">Transferase</keyword>
<dbReference type="SUPFAM" id="SSF47384">
    <property type="entry name" value="Homodimeric domain of signal transducing histidine kinase"/>
    <property type="match status" value="1"/>
</dbReference>
<dbReference type="Pfam" id="PF00512">
    <property type="entry name" value="HisKA"/>
    <property type="match status" value="1"/>
</dbReference>
<keyword evidence="8" id="KW-0547">Nucleotide-binding</keyword>
<dbReference type="PROSITE" id="PS50885">
    <property type="entry name" value="HAMP"/>
    <property type="match status" value="1"/>
</dbReference>
<evidence type="ECO:0000256" key="1">
    <source>
        <dbReference type="ARBA" id="ARBA00000085"/>
    </source>
</evidence>
<evidence type="ECO:0000256" key="6">
    <source>
        <dbReference type="ARBA" id="ARBA00022679"/>
    </source>
</evidence>
<comment type="caution">
    <text evidence="18">The sequence shown here is derived from an EMBL/GenBank/DDBJ whole genome shotgun (WGS) entry which is preliminary data.</text>
</comment>
<evidence type="ECO:0000256" key="5">
    <source>
        <dbReference type="ARBA" id="ARBA00022553"/>
    </source>
</evidence>
<feature type="domain" description="Histidine kinase" evidence="16">
    <location>
        <begin position="148"/>
        <end position="361"/>
    </location>
</feature>
<keyword evidence="13 15" id="KW-0472">Membrane</keyword>
<dbReference type="InterPro" id="IPR003661">
    <property type="entry name" value="HisK_dim/P_dom"/>
</dbReference>
<keyword evidence="4" id="KW-1003">Cell membrane</keyword>
<dbReference type="SMART" id="SM00388">
    <property type="entry name" value="HisKA"/>
    <property type="match status" value="1"/>
</dbReference>
<evidence type="ECO:0000256" key="7">
    <source>
        <dbReference type="ARBA" id="ARBA00022692"/>
    </source>
</evidence>
<dbReference type="PROSITE" id="PS50109">
    <property type="entry name" value="HIS_KIN"/>
    <property type="match status" value="1"/>
</dbReference>
<dbReference type="EMBL" id="JADKPV010000001">
    <property type="protein sequence ID" value="MBF4499822.1"/>
    <property type="molecule type" value="Genomic_DNA"/>
</dbReference>
<evidence type="ECO:0000256" key="9">
    <source>
        <dbReference type="ARBA" id="ARBA00022777"/>
    </source>
</evidence>
<gene>
    <name evidence="18" type="ORF">IRY55_00500</name>
</gene>
<evidence type="ECO:0000256" key="12">
    <source>
        <dbReference type="ARBA" id="ARBA00023012"/>
    </source>
</evidence>
<dbReference type="SUPFAM" id="SSF158472">
    <property type="entry name" value="HAMP domain-like"/>
    <property type="match status" value="1"/>
</dbReference>